<reference evidence="1" key="1">
    <citation type="submission" date="2019-11" db="EMBL/GenBank/DDBJ databases">
        <title>Genomic insights into an expanded diversity of filamentous marine cyanobacteria reveals the extraordinary biosynthetic potential of Moorea and Okeania.</title>
        <authorList>
            <person name="Ferreira Leao T."/>
            <person name="Wang M."/>
            <person name="Moss N."/>
            <person name="Da Silva R."/>
            <person name="Sanders J."/>
            <person name="Nurk S."/>
            <person name="Gurevich A."/>
            <person name="Humphrey G."/>
            <person name="Reher R."/>
            <person name="Zhu Q."/>
            <person name="Belda-Ferre P."/>
            <person name="Glukhov E."/>
            <person name="Rex R."/>
            <person name="Dorrestein P.C."/>
            <person name="Knight R."/>
            <person name="Pevzner P."/>
            <person name="Gerwick W.H."/>
            <person name="Gerwick L."/>
        </authorList>
    </citation>
    <scope>NUCLEOTIDE SEQUENCE</scope>
    <source>
        <strain evidence="1">SIO1C4</strain>
    </source>
</reference>
<proteinExistence type="predicted"/>
<evidence type="ECO:0000313" key="1">
    <source>
        <dbReference type="EMBL" id="NER29015.1"/>
    </source>
</evidence>
<dbReference type="EMBL" id="JAAHFQ010000295">
    <property type="protein sequence ID" value="NER29015.1"/>
    <property type="molecule type" value="Genomic_DNA"/>
</dbReference>
<gene>
    <name evidence="1" type="ORF">F6J89_15585</name>
</gene>
<name>A0A6B3NDN9_9CYAN</name>
<comment type="caution">
    <text evidence="1">The sequence shown here is derived from an EMBL/GenBank/DDBJ whole genome shotgun (WGS) entry which is preliminary data.</text>
</comment>
<organism evidence="1">
    <name type="scientific">Symploca sp. SIO1C4</name>
    <dbReference type="NCBI Taxonomy" id="2607765"/>
    <lineage>
        <taxon>Bacteria</taxon>
        <taxon>Bacillati</taxon>
        <taxon>Cyanobacteriota</taxon>
        <taxon>Cyanophyceae</taxon>
        <taxon>Coleofasciculales</taxon>
        <taxon>Coleofasciculaceae</taxon>
        <taxon>Symploca</taxon>
    </lineage>
</organism>
<sequence>MKNIGYCGKHLTLLALVLSTLGGIKTDSAVAIGTNSIKLIPASELTSFNKESNWQLAQGLSERCRAAAKSIFVYRERSDSEPIRALLPDEQVILAQETSRDGWIAISSPISGFVETTNLKFCSTEVPIPLTTTETFPLTTKDSNLCRQVIYDRPEGLVIRQRPNSTSRTVGEVFFGQRVLLVNPPKFREDQQGREWARLSFPIAGWVSNGFPAQGGTNLRACFFLEN</sequence>
<accession>A0A6B3NDN9</accession>
<protein>
    <submittedName>
        <fullName evidence="1">SH3 domain-containing protein</fullName>
    </submittedName>
</protein>
<dbReference type="AlphaFoldDB" id="A0A6B3NDN9"/>